<evidence type="ECO:0000256" key="3">
    <source>
        <dbReference type="ARBA" id="ARBA00022454"/>
    </source>
</evidence>
<sequence>MATVTSTHVAATTNATKAAKAATTACNSMLQPTAMQSLTVVRNVLGATIGSITYLRNVFPEHNFKDTRLNGLQLKTLVPKQTPQADLLIDWIDRGCCDALDRQYLRTMVFGIYVNEASPEELAEAYTFSFSYPDKDRWCIAVSKDGKEEFRFKTRQDVTRATCEMLRHLLVLTQTMAPLPENAFLTMKLYYYDHVTPSDYEPPMFRAGVDSPLQIAGNKPLEISLGHVASPYHSLCLKVHTASTPPFSKDDNDNCDESVISAAEGLSSPNADIDEEKSSGDTHVAKVVAQIGQMDLQSSAHDGALAPASSQVHEENQQTTQDLINALRVGAAPAAESAQPGHVNRRIPTQSGGGHLVQQSCHAVGSLNQDMATLVGDAQADTQPLSPAQVYPIRRSPIIPPLCEPMSPNASVASSRKSTSPHGDIGCNPISLLATIRCPCGVNEHEPDLVQCRWCKLSSHAICLGLLPSSKYSAVHTCHECTRNRHGETAESILQKALLRRALFRIWDQDCVESILELANTIHVDASVAKQVSEWLEKLGILIQVIHSPGKKTLRSCPQRFTVMRSPATFAEYTRLFPSATKAATTTKHPVQRTYQHHCLANPKRRSPSATAEVIHPSRVCEGGVSPKETHPVSTSPTADICTKGPKSLKQCPSEKTTLNYPQKRRKVSVVAHDICIF</sequence>
<feature type="domain" description="HORMA" evidence="7">
    <location>
        <begin position="35"/>
        <end position="239"/>
    </location>
</feature>
<organism evidence="8 9">
    <name type="scientific">Batrachochytrium salamandrivorans</name>
    <dbReference type="NCBI Taxonomy" id="1357716"/>
    <lineage>
        <taxon>Eukaryota</taxon>
        <taxon>Fungi</taxon>
        <taxon>Fungi incertae sedis</taxon>
        <taxon>Chytridiomycota</taxon>
        <taxon>Chytridiomycota incertae sedis</taxon>
        <taxon>Chytridiomycetes</taxon>
        <taxon>Rhizophydiales</taxon>
        <taxon>Rhizophydiales incertae sedis</taxon>
        <taxon>Batrachochytrium</taxon>
    </lineage>
</organism>
<dbReference type="InterPro" id="IPR003511">
    <property type="entry name" value="HORMA_dom"/>
</dbReference>
<name>A0ABQ8F327_9FUNG</name>
<keyword evidence="4" id="KW-0539">Nucleus</keyword>
<dbReference type="PANTHER" id="PTHR48225:SF7">
    <property type="entry name" value="MEIOSIS-SPECIFIC PROTEIN HOP1"/>
    <property type="match status" value="1"/>
</dbReference>
<keyword evidence="3" id="KW-0158">Chromosome</keyword>
<evidence type="ECO:0000313" key="9">
    <source>
        <dbReference type="Proteomes" id="UP001648503"/>
    </source>
</evidence>
<gene>
    <name evidence="8" type="ORF">BASA50_009009</name>
</gene>
<dbReference type="InterPro" id="IPR013083">
    <property type="entry name" value="Znf_RING/FYVE/PHD"/>
</dbReference>
<reference evidence="8 9" key="1">
    <citation type="submission" date="2021-02" db="EMBL/GenBank/DDBJ databases">
        <title>Variation within the Batrachochytrium salamandrivorans European outbreak.</title>
        <authorList>
            <person name="Kelly M."/>
            <person name="Pasmans F."/>
            <person name="Shea T.P."/>
            <person name="Munoz J.F."/>
            <person name="Carranza S."/>
            <person name="Cuomo C.A."/>
            <person name="Martel A."/>
        </authorList>
    </citation>
    <scope>NUCLEOTIDE SEQUENCE [LARGE SCALE GENOMIC DNA]</scope>
    <source>
        <strain evidence="8 9">AMFP18/2</strain>
    </source>
</reference>
<evidence type="ECO:0000259" key="7">
    <source>
        <dbReference type="PROSITE" id="PS50815"/>
    </source>
</evidence>
<dbReference type="Gene3D" id="3.30.40.10">
    <property type="entry name" value="Zinc/RING finger domain, C3HC4 (zinc finger)"/>
    <property type="match status" value="1"/>
</dbReference>
<dbReference type="InterPro" id="IPR051294">
    <property type="entry name" value="HORMA_MeioticProgression"/>
</dbReference>
<evidence type="ECO:0000256" key="5">
    <source>
        <dbReference type="ARBA" id="ARBA00023254"/>
    </source>
</evidence>
<keyword evidence="5" id="KW-0469">Meiosis</keyword>
<comment type="caution">
    <text evidence="8">The sequence shown here is derived from an EMBL/GenBank/DDBJ whole genome shotgun (WGS) entry which is preliminary data.</text>
</comment>
<evidence type="ECO:0000256" key="2">
    <source>
        <dbReference type="ARBA" id="ARBA00004286"/>
    </source>
</evidence>
<evidence type="ECO:0000256" key="6">
    <source>
        <dbReference type="SAM" id="MobiDB-lite"/>
    </source>
</evidence>
<accession>A0ABQ8F327</accession>
<dbReference type="EMBL" id="JAFCIX010000418">
    <property type="protein sequence ID" value="KAH6591008.1"/>
    <property type="molecule type" value="Genomic_DNA"/>
</dbReference>
<evidence type="ECO:0000313" key="8">
    <source>
        <dbReference type="EMBL" id="KAH6591008.1"/>
    </source>
</evidence>
<proteinExistence type="predicted"/>
<keyword evidence="9" id="KW-1185">Reference proteome</keyword>
<evidence type="ECO:0000256" key="4">
    <source>
        <dbReference type="ARBA" id="ARBA00023242"/>
    </source>
</evidence>
<dbReference type="Proteomes" id="UP001648503">
    <property type="component" value="Unassembled WGS sequence"/>
</dbReference>
<dbReference type="PANTHER" id="PTHR48225">
    <property type="entry name" value="HORMA DOMAIN-CONTAINING PROTEIN 1"/>
    <property type="match status" value="1"/>
</dbReference>
<dbReference type="Gene3D" id="3.30.900.10">
    <property type="entry name" value="HORMA domain"/>
    <property type="match status" value="1"/>
</dbReference>
<dbReference type="SUPFAM" id="SSF56019">
    <property type="entry name" value="The spindle assembly checkpoint protein mad2"/>
    <property type="match status" value="1"/>
</dbReference>
<dbReference type="InterPro" id="IPR036570">
    <property type="entry name" value="HORMA_dom_sf"/>
</dbReference>
<evidence type="ECO:0000256" key="1">
    <source>
        <dbReference type="ARBA" id="ARBA00004123"/>
    </source>
</evidence>
<dbReference type="InterPro" id="IPR011011">
    <property type="entry name" value="Znf_FYVE_PHD"/>
</dbReference>
<dbReference type="PROSITE" id="PS50815">
    <property type="entry name" value="HORMA"/>
    <property type="match status" value="1"/>
</dbReference>
<feature type="region of interest" description="Disordered" evidence="6">
    <location>
        <begin position="621"/>
        <end position="640"/>
    </location>
</feature>
<dbReference type="Pfam" id="PF02301">
    <property type="entry name" value="HORMA"/>
    <property type="match status" value="1"/>
</dbReference>
<dbReference type="SUPFAM" id="SSF57903">
    <property type="entry name" value="FYVE/PHD zinc finger"/>
    <property type="match status" value="1"/>
</dbReference>
<protein>
    <recommendedName>
        <fullName evidence="7">HORMA domain-containing protein</fullName>
    </recommendedName>
</protein>
<comment type="subcellular location">
    <subcellularLocation>
        <location evidence="2">Chromosome</location>
    </subcellularLocation>
    <subcellularLocation>
        <location evidence="1">Nucleus</location>
    </subcellularLocation>
</comment>